<evidence type="ECO:0000313" key="3">
    <source>
        <dbReference type="Proteomes" id="UP000028045"/>
    </source>
</evidence>
<sequence>MSWNGHGEGNDLPPLSSWVFYMVHPDVTPDFDGVKFQEELDNAQDMHRGSNFRFEFFFLPGATVEECHAHYLGEMKARGTIWRQIRRVKKIMVPRREQMKEERRELEGEEWNEEEDLNEDAYEDETDDENDAGEQLPGLVWPKYESETAAQSVGYRGWFFIYPDADLSLKGETGLNRDIYLVQFAPVPHPEGESFTFNPMDHPVHAQKMKARDAECADQGIWGWIYNRMNSVWEREANEATGDAIELGWKSW</sequence>
<dbReference type="AlphaFoldDB" id="A0A084AGA2"/>
<organism evidence="2 3">
    <name type="scientific">Stachybotrys chartarum (strain CBS 109288 / IBT 7711)</name>
    <name type="common">Toxic black mold</name>
    <name type="synonym">Stilbospora chartarum</name>
    <dbReference type="NCBI Taxonomy" id="1280523"/>
    <lineage>
        <taxon>Eukaryota</taxon>
        <taxon>Fungi</taxon>
        <taxon>Dikarya</taxon>
        <taxon>Ascomycota</taxon>
        <taxon>Pezizomycotina</taxon>
        <taxon>Sordariomycetes</taxon>
        <taxon>Hypocreomycetidae</taxon>
        <taxon>Hypocreales</taxon>
        <taxon>Stachybotryaceae</taxon>
        <taxon>Stachybotrys</taxon>
    </lineage>
</organism>
<name>A0A084AGA2_STACB</name>
<evidence type="ECO:0000313" key="2">
    <source>
        <dbReference type="EMBL" id="KEY64331.1"/>
    </source>
</evidence>
<reference evidence="2 3" key="1">
    <citation type="journal article" date="2014" name="BMC Genomics">
        <title>Comparative genome sequencing reveals chemotype-specific gene clusters in the toxigenic black mold Stachybotrys.</title>
        <authorList>
            <person name="Semeiks J."/>
            <person name="Borek D."/>
            <person name="Otwinowski Z."/>
            <person name="Grishin N.V."/>
        </authorList>
    </citation>
    <scope>NUCLEOTIDE SEQUENCE [LARGE SCALE GENOMIC DNA]</scope>
    <source>
        <strain evidence="3">CBS 109288 / IBT 7711</strain>
    </source>
</reference>
<evidence type="ECO:0000256" key="1">
    <source>
        <dbReference type="SAM" id="MobiDB-lite"/>
    </source>
</evidence>
<dbReference type="Proteomes" id="UP000028045">
    <property type="component" value="Unassembled WGS sequence"/>
</dbReference>
<dbReference type="HOGENOM" id="CLU_924662_0_0_1"/>
<feature type="compositionally biased region" description="Acidic residues" evidence="1">
    <location>
        <begin position="107"/>
        <end position="132"/>
    </location>
</feature>
<dbReference type="EMBL" id="KL648742">
    <property type="protein sequence ID" value="KEY64331.1"/>
    <property type="molecule type" value="Genomic_DNA"/>
</dbReference>
<gene>
    <name evidence="2" type="ORF">S7711_09876</name>
</gene>
<dbReference type="OrthoDB" id="5402033at2759"/>
<feature type="region of interest" description="Disordered" evidence="1">
    <location>
        <begin position="98"/>
        <end position="140"/>
    </location>
</feature>
<proteinExistence type="predicted"/>
<keyword evidence="3" id="KW-1185">Reference proteome</keyword>
<accession>A0A084AGA2</accession>
<protein>
    <submittedName>
        <fullName evidence="2">Uncharacterized protein</fullName>
    </submittedName>
</protein>